<dbReference type="Proteomes" id="UP001164459">
    <property type="component" value="Chromosome"/>
</dbReference>
<accession>A0ABY7HBK7</accession>
<reference evidence="1" key="1">
    <citation type="submission" date="2022-11" db="EMBL/GenBank/DDBJ databases">
        <title>Minimal conservation of predation-associated metabolite biosynthetic gene clusters underscores biosynthetic potential of Myxococcota including descriptions for ten novel species: Archangium lansinium sp. nov., Myxococcus landrumus sp. nov., Nannocystis bai.</title>
        <authorList>
            <person name="Ahearne A."/>
            <person name="Stevens C."/>
            <person name="Dowd S."/>
        </authorList>
    </citation>
    <scope>NUCLEOTIDE SEQUENCE</scope>
    <source>
        <strain evidence="1">Fl3</strain>
    </source>
</reference>
<dbReference type="RefSeq" id="WP_269039023.1">
    <property type="nucleotide sequence ID" value="NZ_CP114040.1"/>
</dbReference>
<evidence type="ECO:0000313" key="2">
    <source>
        <dbReference type="Proteomes" id="UP001164459"/>
    </source>
</evidence>
<evidence type="ECO:0000313" key="1">
    <source>
        <dbReference type="EMBL" id="WAS96659.1"/>
    </source>
</evidence>
<gene>
    <name evidence="1" type="ORF">O0S08_10945</name>
</gene>
<keyword evidence="2" id="KW-1185">Reference proteome</keyword>
<dbReference type="EMBL" id="CP114040">
    <property type="protein sequence ID" value="WAS96659.1"/>
    <property type="molecule type" value="Genomic_DNA"/>
</dbReference>
<organism evidence="1 2">
    <name type="scientific">Nannocystis punicea</name>
    <dbReference type="NCBI Taxonomy" id="2995304"/>
    <lineage>
        <taxon>Bacteria</taxon>
        <taxon>Pseudomonadati</taxon>
        <taxon>Myxococcota</taxon>
        <taxon>Polyangia</taxon>
        <taxon>Nannocystales</taxon>
        <taxon>Nannocystaceae</taxon>
        <taxon>Nannocystis</taxon>
    </lineage>
</organism>
<proteinExistence type="predicted"/>
<protein>
    <submittedName>
        <fullName evidence="1">Uncharacterized protein</fullName>
    </submittedName>
</protein>
<sequence>MDSTNAQVTINKGSLVVFVSAVSEQTQSDVLISTLFAQLAADKKFDRENATYDWYRQYNQVLATLGWDGGSFDPRSWESSNDSFTMDEVILEIAAASLTGVQSQAVAAVLKQLTRLPKTDGRLGEFYREAHSQRRGNFQIAVCTELDGLVFLQDMSFIFETEDEVTDLLSFRFSSGKTKMQTAVQARTLNLQLFAMSRDTTVRKLGGNIASFTRPLHL</sequence>
<name>A0ABY7HBK7_9BACT</name>